<evidence type="ECO:0000256" key="2">
    <source>
        <dbReference type="ARBA" id="ARBA00022490"/>
    </source>
</evidence>
<evidence type="ECO:0000313" key="6">
    <source>
        <dbReference type="RefSeq" id="XP_072615322.1"/>
    </source>
</evidence>
<dbReference type="PRINTS" id="PR01218">
    <property type="entry name" value="PSTLEXTENSIN"/>
</dbReference>
<dbReference type="SMART" id="SM00367">
    <property type="entry name" value="LRR_CC"/>
    <property type="match status" value="6"/>
</dbReference>
<dbReference type="PANTHER" id="PTHR45690:SF19">
    <property type="entry name" value="NACHT, LRR AND PYD DOMAINS-CONTAINING PROTEIN 3"/>
    <property type="match status" value="1"/>
</dbReference>
<dbReference type="Proteomes" id="UP001652641">
    <property type="component" value="Chromosome 5"/>
</dbReference>
<feature type="region of interest" description="Disordered" evidence="4">
    <location>
        <begin position="1"/>
        <end position="147"/>
    </location>
</feature>
<feature type="compositionally biased region" description="Pro residues" evidence="4">
    <location>
        <begin position="42"/>
        <end position="61"/>
    </location>
</feature>
<comment type="subcellular location">
    <subcellularLocation>
        <location evidence="1">Cytoplasm</location>
    </subcellularLocation>
</comment>
<dbReference type="InterPro" id="IPR050637">
    <property type="entry name" value="NLRP_innate_immun_reg"/>
</dbReference>
<evidence type="ECO:0000256" key="1">
    <source>
        <dbReference type="ARBA" id="ARBA00004496"/>
    </source>
</evidence>
<proteinExistence type="predicted"/>
<keyword evidence="5" id="KW-1185">Reference proteome</keyword>
<evidence type="ECO:0000313" key="5">
    <source>
        <dbReference type="Proteomes" id="UP001652641"/>
    </source>
</evidence>
<dbReference type="InterPro" id="IPR003882">
    <property type="entry name" value="Pistil_extensin"/>
</dbReference>
<sequence length="579" mass="62351">MSLPGPGVRGHLPGGTRGGRRWDHCSARPPRGSSETPTPATEAPPPARPRPLTPSPRPQAPPRQLAPSSGTARVSGPAPATQAPPHAKPCPRPSGPAPPHAKPRPASLRPPHAKPRLSPRPRPPPRRSSEAAPCQAPPPPVARRSSRSVVWRLDDCGLTEVRCKDISSALQANPSLTELSLCTNELGDAGVHLVLQGLQSATCKIQKLSLQNCCLTKTGCGVLPAMLRSMPTLRELHLSDNPLEDAGLQLLCEGLLDPQCHLEKLQLEYCNLTAASCESLASALRNKQHFKELVVSNNEIGEAGVRVLCRGLVESACQLETLKLENCGLTPASCEDLRAVVASKTSLRELDLGDNKLGDQGIAVLCPSLLHPSCQIRVLWLWECDVTATGCRDLCRVVSAKESLEELSLACNALGDEGARLLCESLLEPGSRLQSLWVKSCNFTATCCHHFGTMLTQNKRLVELQLSNNKLGDSGVRELCQALGQSGTALQVLCLGDCDVANDGCASLASLLLANRSLRELDLSNNRMNDQGIRRLMESVEQPGCALEQLVLYDIYWSQDIEDSLRALEERKPSLKIIS</sequence>
<dbReference type="InterPro" id="IPR032675">
    <property type="entry name" value="LRR_dom_sf"/>
</dbReference>
<dbReference type="SMART" id="SM00368">
    <property type="entry name" value="LRR_RI"/>
    <property type="match status" value="13"/>
</dbReference>
<feature type="compositionally biased region" description="Pro residues" evidence="4">
    <location>
        <begin position="86"/>
        <end position="100"/>
    </location>
</feature>
<dbReference type="Gene3D" id="3.80.10.10">
    <property type="entry name" value="Ribonuclease Inhibitor"/>
    <property type="match status" value="1"/>
</dbReference>
<dbReference type="PANTHER" id="PTHR45690">
    <property type="entry name" value="NACHT, LRR AND PYD DOMAINS-CONTAINING PROTEIN 12"/>
    <property type="match status" value="1"/>
</dbReference>
<accession>A0ABM5AKL4</accession>
<reference evidence="6" key="1">
    <citation type="submission" date="2025-08" db="UniProtKB">
        <authorList>
            <consortium name="RefSeq"/>
        </authorList>
    </citation>
    <scope>IDENTIFICATION</scope>
    <source>
        <tissue evidence="6">Cell line</tissue>
    </source>
</reference>
<organism evidence="5 6">
    <name type="scientific">Vulpes vulpes</name>
    <name type="common">Red fox</name>
    <dbReference type="NCBI Taxonomy" id="9627"/>
    <lineage>
        <taxon>Eukaryota</taxon>
        <taxon>Metazoa</taxon>
        <taxon>Chordata</taxon>
        <taxon>Craniata</taxon>
        <taxon>Vertebrata</taxon>
        <taxon>Euteleostomi</taxon>
        <taxon>Mammalia</taxon>
        <taxon>Eutheria</taxon>
        <taxon>Laurasiatheria</taxon>
        <taxon>Carnivora</taxon>
        <taxon>Caniformia</taxon>
        <taxon>Canidae</taxon>
        <taxon>Vulpes</taxon>
    </lineage>
</organism>
<dbReference type="InterPro" id="IPR001611">
    <property type="entry name" value="Leu-rich_rpt"/>
</dbReference>
<keyword evidence="3" id="KW-0677">Repeat</keyword>
<dbReference type="SUPFAM" id="SSF52047">
    <property type="entry name" value="RNI-like"/>
    <property type="match status" value="2"/>
</dbReference>
<dbReference type="Pfam" id="PF13516">
    <property type="entry name" value="LRR_6"/>
    <property type="match status" value="8"/>
</dbReference>
<dbReference type="RefSeq" id="XP_072615322.1">
    <property type="nucleotide sequence ID" value="XM_072759221.1"/>
</dbReference>
<protein>
    <submittedName>
        <fullName evidence="6">Ribonuclease inhibitor isoform X2</fullName>
    </submittedName>
</protein>
<feature type="compositionally biased region" description="Basic residues" evidence="4">
    <location>
        <begin position="111"/>
        <end position="125"/>
    </location>
</feature>
<dbReference type="CDD" id="cd00116">
    <property type="entry name" value="LRR_RI"/>
    <property type="match status" value="1"/>
</dbReference>
<dbReference type="GeneID" id="112914426"/>
<evidence type="ECO:0000256" key="3">
    <source>
        <dbReference type="ARBA" id="ARBA00022737"/>
    </source>
</evidence>
<name>A0ABM5AKL4_VULVU</name>
<dbReference type="InterPro" id="IPR006553">
    <property type="entry name" value="Leu-rich_rpt_Cys-con_subtyp"/>
</dbReference>
<keyword evidence="2" id="KW-0963">Cytoplasm</keyword>
<evidence type="ECO:0000256" key="4">
    <source>
        <dbReference type="SAM" id="MobiDB-lite"/>
    </source>
</evidence>
<gene>
    <name evidence="6" type="primary">RNH1</name>
</gene>